<organism evidence="1 2">
    <name type="scientific">Lactobacillus xujianguonis</name>
    <dbReference type="NCBI Taxonomy" id="2495899"/>
    <lineage>
        <taxon>Bacteria</taxon>
        <taxon>Bacillati</taxon>
        <taxon>Bacillota</taxon>
        <taxon>Bacilli</taxon>
        <taxon>Lactobacillales</taxon>
        <taxon>Lactobacillaceae</taxon>
        <taxon>Lactobacillus</taxon>
    </lineage>
</organism>
<name>A0A437SY00_9LACO</name>
<reference evidence="1 2" key="1">
    <citation type="submission" date="2018-12" db="EMBL/GenBank/DDBJ databases">
        <authorList>
            <person name="Meng J."/>
        </authorList>
    </citation>
    <scope>NUCLEOTIDE SEQUENCE [LARGE SCALE GENOMIC DNA]</scope>
    <source>
        <strain evidence="1 2">HT111-2</strain>
    </source>
</reference>
<dbReference type="EMBL" id="RXIA01000001">
    <property type="protein sequence ID" value="RVU71795.1"/>
    <property type="molecule type" value="Genomic_DNA"/>
</dbReference>
<keyword evidence="2" id="KW-1185">Reference proteome</keyword>
<proteinExistence type="predicted"/>
<evidence type="ECO:0000313" key="2">
    <source>
        <dbReference type="Proteomes" id="UP000288291"/>
    </source>
</evidence>
<dbReference type="Proteomes" id="UP000288291">
    <property type="component" value="Unassembled WGS sequence"/>
</dbReference>
<evidence type="ECO:0000313" key="1">
    <source>
        <dbReference type="EMBL" id="RVU71795.1"/>
    </source>
</evidence>
<sequence>MIWRTTIMSSKANPISHDKNGRKVFADSIVLDKTATEIYIPVKCGGLWGDEFMSDFYPLDPASIEVIKPHATMKDLQKLMRSDKYSGYIFNTSGDSLG</sequence>
<accession>A0A437SY00</accession>
<gene>
    <name evidence="1" type="ORF">EJK17_00530</name>
</gene>
<protein>
    <submittedName>
        <fullName evidence="1">Uncharacterized protein</fullName>
    </submittedName>
</protein>
<dbReference type="AlphaFoldDB" id="A0A437SY00"/>
<comment type="caution">
    <text evidence="1">The sequence shown here is derived from an EMBL/GenBank/DDBJ whole genome shotgun (WGS) entry which is preliminary data.</text>
</comment>